<reference evidence="3" key="2">
    <citation type="submission" date="2015-09" db="EMBL/GenBank/DDBJ databases">
        <authorList>
            <consortium name="Pathogen Informatics"/>
        </authorList>
    </citation>
    <scope>NUCLEOTIDE SEQUENCE [LARGE SCALE GENOMIC DNA]</scope>
    <source>
        <strain evidence="3">Lake Konstanz</strain>
    </source>
</reference>
<reference evidence="1" key="1">
    <citation type="submission" date="2008-08" db="EMBL/GenBank/DDBJ databases">
        <title>Insights into the genome sequence of a free-living kinetoplastid: Bodo saltans (Kinetoplastida: Euglenozoa).</title>
        <authorList>
            <person name="Jackson A.P."/>
            <person name="Quail M.A."/>
            <person name="Berriman M."/>
        </authorList>
    </citation>
    <scope>NUCLEOTIDE SEQUENCE</scope>
    <source>
        <strain evidence="1">Lake Konstanz</strain>
    </source>
</reference>
<name>B6DTF0_BODSA</name>
<dbReference type="Proteomes" id="UP000051952">
    <property type="component" value="Unassembled WGS sequence"/>
</dbReference>
<dbReference type="EMBL" id="CYKH01001645">
    <property type="protein sequence ID" value="CUG88463.1"/>
    <property type="molecule type" value="Genomic_DNA"/>
</dbReference>
<organism evidence="1">
    <name type="scientific">Bodo saltans</name>
    <name type="common">Flagellated protozoan</name>
    <dbReference type="NCBI Taxonomy" id="75058"/>
    <lineage>
        <taxon>Eukaryota</taxon>
        <taxon>Discoba</taxon>
        <taxon>Euglenozoa</taxon>
        <taxon>Kinetoplastea</taxon>
        <taxon>Metakinetoplastina</taxon>
        <taxon>Eubodonida</taxon>
        <taxon>Bodonidae</taxon>
        <taxon>Bodo</taxon>
    </lineage>
</organism>
<accession>B6DTF0</accession>
<gene>
    <name evidence="2" type="ORF">BSAL_15535</name>
</gene>
<proteinExistence type="predicted"/>
<sequence length="122" mass="14123">MSSRFLQKDFLKCGNCTFMHRYARGYRPIPNPILFKSDVHCRSFSDEQRMSAGYSGMRLSTKCPSCEKLHSKWTWMDFQTFLDEKEKLPLSEQRKYLLSSNPLKQQAIAEGSTSTRTVAAVQ</sequence>
<evidence type="ECO:0000313" key="3">
    <source>
        <dbReference type="Proteomes" id="UP000051952"/>
    </source>
</evidence>
<dbReference type="OMA" id="RNYHDEQ"/>
<dbReference type="AlphaFoldDB" id="B6DTF0"/>
<keyword evidence="3" id="KW-1185">Reference proteome</keyword>
<dbReference type="OrthoDB" id="238267at2759"/>
<dbReference type="VEuPathDB" id="TriTrypDB:BSAL_15535"/>
<protein>
    <submittedName>
        <fullName evidence="1">Uncharacterized protein</fullName>
    </submittedName>
</protein>
<evidence type="ECO:0000313" key="1">
    <source>
        <dbReference type="EMBL" id="ACI15982.1"/>
    </source>
</evidence>
<dbReference type="EMBL" id="FJ168552">
    <property type="protein sequence ID" value="ACI15982.1"/>
    <property type="molecule type" value="Genomic_DNA"/>
</dbReference>
<evidence type="ECO:0000313" key="2">
    <source>
        <dbReference type="EMBL" id="CUG88463.1"/>
    </source>
</evidence>
<reference evidence="2" key="3">
    <citation type="submission" date="2015-09" db="EMBL/GenBank/DDBJ databases">
        <authorList>
            <person name="Jackson K.R."/>
            <person name="Lunt B.L."/>
            <person name="Fisher J.N.B."/>
            <person name="Gardner A.V."/>
            <person name="Bailey M.E."/>
            <person name="Deus L.M."/>
            <person name="Earl A.S."/>
            <person name="Gibby P.D."/>
            <person name="Hartmann K.A."/>
            <person name="Liu J.E."/>
            <person name="Manci A.M."/>
            <person name="Nielsen D.A."/>
            <person name="Solomon M.B."/>
            <person name="Breakwell D.P."/>
            <person name="Burnett S.H."/>
            <person name="Grose J.H."/>
        </authorList>
    </citation>
    <scope>NUCLEOTIDE SEQUENCE [LARGE SCALE GENOMIC DNA]</scope>
    <source>
        <strain evidence="2">Lake Konstanz</strain>
    </source>
</reference>